<dbReference type="eggNOG" id="COG2315">
    <property type="taxonomic scope" value="Bacteria"/>
</dbReference>
<gene>
    <name evidence="1" type="ORF">FD03_GL000335</name>
</gene>
<accession>A0A0R1KDM7</accession>
<reference evidence="1 2" key="1">
    <citation type="journal article" date="2015" name="Genome Announc.">
        <title>Expanding the biotechnology potential of lactobacilli through comparative genomics of 213 strains and associated genera.</title>
        <authorList>
            <person name="Sun Z."/>
            <person name="Harris H.M."/>
            <person name="McCann A."/>
            <person name="Guo C."/>
            <person name="Argimon S."/>
            <person name="Zhang W."/>
            <person name="Yang X."/>
            <person name="Jeffery I.B."/>
            <person name="Cooney J.C."/>
            <person name="Kagawa T.F."/>
            <person name="Liu W."/>
            <person name="Song Y."/>
            <person name="Salvetti E."/>
            <person name="Wrobel A."/>
            <person name="Rasinkangas P."/>
            <person name="Parkhill J."/>
            <person name="Rea M.C."/>
            <person name="O'Sullivan O."/>
            <person name="Ritari J."/>
            <person name="Douillard F.P."/>
            <person name="Paul Ross R."/>
            <person name="Yang R."/>
            <person name="Briner A.E."/>
            <person name="Felis G.E."/>
            <person name="de Vos W.M."/>
            <person name="Barrangou R."/>
            <person name="Klaenhammer T.R."/>
            <person name="Caufield P.W."/>
            <person name="Cui Y."/>
            <person name="Zhang H."/>
            <person name="O'Toole P.W."/>
        </authorList>
    </citation>
    <scope>NUCLEOTIDE SEQUENCE [LARGE SCALE GENOMIC DNA]</scope>
    <source>
        <strain evidence="1 2">DSM 19682</strain>
    </source>
</reference>
<dbReference type="InterPro" id="IPR058532">
    <property type="entry name" value="YjbR/MT2646/Rv2570-like"/>
</dbReference>
<sequence length="225" mass="26002">MATAITDNVFKDKKFNENKALKFGFKKTAPDQYSFQTTILDNQFNLSIGLSSNGDLTTKLIDSNGEIYNLHLDPQANGAFVNEVRTAYLDVIANISSKCFDSNVFKTKQIKAISKYIKDKYDSDLEFLWKRFPKNAIWRRPDNNKWFCLTIGLSGDKIGLESDDDIEIIDLRIETDDLEDVIDNKVFFPSYHMNKKHWYTIYLDGSLSNEELFKRIDASYDLAKK</sequence>
<protein>
    <recommendedName>
        <fullName evidence="3">MmcQ family protein</fullName>
    </recommendedName>
</protein>
<evidence type="ECO:0000313" key="1">
    <source>
        <dbReference type="EMBL" id="KRK79635.1"/>
    </source>
</evidence>
<dbReference type="STRING" id="1423775.FD03_GL000335"/>
<keyword evidence="2" id="KW-1185">Reference proteome</keyword>
<organism evidence="1 2">
    <name type="scientific">Companilactobacillus nodensis DSM 19682 = JCM 14932 = NBRC 107160</name>
    <dbReference type="NCBI Taxonomy" id="1423775"/>
    <lineage>
        <taxon>Bacteria</taxon>
        <taxon>Bacillati</taxon>
        <taxon>Bacillota</taxon>
        <taxon>Bacilli</taxon>
        <taxon>Lactobacillales</taxon>
        <taxon>Lactobacillaceae</taxon>
        <taxon>Companilactobacillus</taxon>
    </lineage>
</organism>
<comment type="caution">
    <text evidence="1">The sequence shown here is derived from an EMBL/GenBank/DDBJ whole genome shotgun (WGS) entry which is preliminary data.</text>
</comment>
<evidence type="ECO:0000313" key="2">
    <source>
        <dbReference type="Proteomes" id="UP000051248"/>
    </source>
</evidence>
<name>A0A0R1KDM7_9LACO</name>
<dbReference type="PANTHER" id="PTHR35145">
    <property type="entry name" value="CYTOPLASMIC PROTEIN-RELATED"/>
    <property type="match status" value="1"/>
</dbReference>
<evidence type="ECO:0008006" key="3">
    <source>
        <dbReference type="Google" id="ProtNLM"/>
    </source>
</evidence>
<dbReference type="PATRIC" id="fig|1423775.4.peg.341"/>
<dbReference type="InterPro" id="IPR038056">
    <property type="entry name" value="YjbR-like_sf"/>
</dbReference>
<proteinExistence type="predicted"/>
<dbReference type="EMBL" id="AZDZ01000011">
    <property type="protein sequence ID" value="KRK79635.1"/>
    <property type="molecule type" value="Genomic_DNA"/>
</dbReference>
<dbReference type="RefSeq" id="WP_051528115.1">
    <property type="nucleotide sequence ID" value="NZ_AZDZ01000011.1"/>
</dbReference>
<dbReference type="SUPFAM" id="SSF142906">
    <property type="entry name" value="YjbR-like"/>
    <property type="match status" value="1"/>
</dbReference>
<dbReference type="Proteomes" id="UP000051248">
    <property type="component" value="Unassembled WGS sequence"/>
</dbReference>
<dbReference type="InterPro" id="IPR007351">
    <property type="entry name" value="YjbR"/>
</dbReference>
<dbReference type="Pfam" id="PF04237">
    <property type="entry name" value="YjbR"/>
    <property type="match status" value="1"/>
</dbReference>
<dbReference type="Gene3D" id="3.90.1150.30">
    <property type="match status" value="1"/>
</dbReference>
<dbReference type="AlphaFoldDB" id="A0A0R1KDM7"/>
<dbReference type="PANTHER" id="PTHR35145:SF1">
    <property type="entry name" value="CYTOPLASMIC PROTEIN"/>
    <property type="match status" value="1"/>
</dbReference>